<evidence type="ECO:0000256" key="10">
    <source>
        <dbReference type="ARBA" id="ARBA00022989"/>
    </source>
</evidence>
<evidence type="ECO:0000256" key="2">
    <source>
        <dbReference type="ARBA" id="ARBA00005001"/>
    </source>
</evidence>
<reference evidence="15 16" key="1">
    <citation type="submission" date="2024-01" db="EMBL/GenBank/DDBJ databases">
        <title>Uliginosibacterium soil sp. nov.</title>
        <authorList>
            <person name="Lv Y."/>
        </authorList>
    </citation>
    <scope>NUCLEOTIDE SEQUENCE [LARGE SCALE GENOMIC DNA]</scope>
    <source>
        <strain evidence="15 16">H3</strain>
    </source>
</reference>
<feature type="region of interest" description="Disordered" evidence="12">
    <location>
        <begin position="644"/>
        <end position="675"/>
    </location>
</feature>
<keyword evidence="7 15" id="KW-0328">Glycosyltransferase</keyword>
<dbReference type="NCBIfam" id="NF003958">
    <property type="entry name" value="PRK05454.2-1"/>
    <property type="match status" value="1"/>
</dbReference>
<feature type="transmembrane region" description="Helical" evidence="13">
    <location>
        <begin position="570"/>
        <end position="588"/>
    </location>
</feature>
<dbReference type="InterPro" id="IPR001173">
    <property type="entry name" value="Glyco_trans_2-like"/>
</dbReference>
<dbReference type="EMBL" id="JAYXHS010000001">
    <property type="protein sequence ID" value="MEC5385224.1"/>
    <property type="molecule type" value="Genomic_DNA"/>
</dbReference>
<evidence type="ECO:0000256" key="8">
    <source>
        <dbReference type="ARBA" id="ARBA00022679"/>
    </source>
</evidence>
<dbReference type="SUPFAM" id="SSF53448">
    <property type="entry name" value="Nucleotide-diphospho-sugar transferases"/>
    <property type="match status" value="1"/>
</dbReference>
<feature type="transmembrane region" description="Helical" evidence="13">
    <location>
        <begin position="79"/>
        <end position="102"/>
    </location>
</feature>
<comment type="similarity">
    <text evidence="3">Belongs to the glycosyltransferase 2 family. OpgH subfamily.</text>
</comment>
<keyword evidence="11 13" id="KW-0472">Membrane</keyword>
<dbReference type="GO" id="GO:0016757">
    <property type="term" value="F:glycosyltransferase activity"/>
    <property type="evidence" value="ECO:0007669"/>
    <property type="project" value="UniProtKB-KW"/>
</dbReference>
<evidence type="ECO:0000256" key="3">
    <source>
        <dbReference type="ARBA" id="ARBA00009337"/>
    </source>
</evidence>
<evidence type="ECO:0000256" key="7">
    <source>
        <dbReference type="ARBA" id="ARBA00022676"/>
    </source>
</evidence>
<dbReference type="NCBIfam" id="NF003962">
    <property type="entry name" value="PRK05454.2-5"/>
    <property type="match status" value="1"/>
</dbReference>
<protein>
    <recommendedName>
        <fullName evidence="4">Glucans biosynthesis glucosyltransferase H</fullName>
    </recommendedName>
</protein>
<evidence type="ECO:0000256" key="9">
    <source>
        <dbReference type="ARBA" id="ARBA00022692"/>
    </source>
</evidence>
<keyword evidence="10 13" id="KW-1133">Transmembrane helix</keyword>
<evidence type="ECO:0000259" key="14">
    <source>
        <dbReference type="Pfam" id="PF13632"/>
    </source>
</evidence>
<dbReference type="Pfam" id="PF13632">
    <property type="entry name" value="Glyco_trans_2_3"/>
    <property type="match status" value="1"/>
</dbReference>
<keyword evidence="6" id="KW-0997">Cell inner membrane</keyword>
<dbReference type="Proteomes" id="UP001331561">
    <property type="component" value="Unassembled WGS sequence"/>
</dbReference>
<dbReference type="InterPro" id="IPR050321">
    <property type="entry name" value="Glycosyltr_2/OpgH_subfam"/>
</dbReference>
<feature type="transmembrane region" description="Helical" evidence="13">
    <location>
        <begin position="442"/>
        <end position="462"/>
    </location>
</feature>
<dbReference type="NCBIfam" id="NF003960">
    <property type="entry name" value="PRK05454.2-3"/>
    <property type="match status" value="1"/>
</dbReference>
<accession>A0ABU6JZW9</accession>
<dbReference type="CDD" id="cd04191">
    <property type="entry name" value="Glucan_BSP_MdoH"/>
    <property type="match status" value="1"/>
</dbReference>
<proteinExistence type="inferred from homology"/>
<dbReference type="RefSeq" id="WP_327598184.1">
    <property type="nucleotide sequence ID" value="NZ_JAYXHS010000001.1"/>
</dbReference>
<dbReference type="PANTHER" id="PTHR43867">
    <property type="entry name" value="CELLULOSE SYNTHASE CATALYTIC SUBUNIT A [UDP-FORMING]"/>
    <property type="match status" value="1"/>
</dbReference>
<feature type="transmembrane region" description="Helical" evidence="13">
    <location>
        <begin position="477"/>
        <end position="502"/>
    </location>
</feature>
<evidence type="ECO:0000256" key="5">
    <source>
        <dbReference type="ARBA" id="ARBA00022475"/>
    </source>
</evidence>
<feature type="transmembrane region" description="Helical" evidence="13">
    <location>
        <begin position="114"/>
        <end position="138"/>
    </location>
</feature>
<evidence type="ECO:0000313" key="15">
    <source>
        <dbReference type="EMBL" id="MEC5385224.1"/>
    </source>
</evidence>
<comment type="caution">
    <text evidence="15">The sequence shown here is derived from an EMBL/GenBank/DDBJ whole genome shotgun (WGS) entry which is preliminary data.</text>
</comment>
<evidence type="ECO:0000256" key="6">
    <source>
        <dbReference type="ARBA" id="ARBA00022519"/>
    </source>
</evidence>
<comment type="pathway">
    <text evidence="2">Glycan metabolism; osmoregulated periplasmic glucan (OPG) biosynthesis.</text>
</comment>
<gene>
    <name evidence="15" type="primary">mdoH</name>
    <name evidence="15" type="ORF">VVD49_05785</name>
</gene>
<dbReference type="PANTHER" id="PTHR43867:SF5">
    <property type="entry name" value="GLUCANS BIOSYNTHESIS GLUCOSYLTRANSFERASE H"/>
    <property type="match status" value="1"/>
</dbReference>
<organism evidence="15 16">
    <name type="scientific">Uliginosibacterium silvisoli</name>
    <dbReference type="NCBI Taxonomy" id="3114758"/>
    <lineage>
        <taxon>Bacteria</taxon>
        <taxon>Pseudomonadati</taxon>
        <taxon>Pseudomonadota</taxon>
        <taxon>Betaproteobacteria</taxon>
        <taxon>Rhodocyclales</taxon>
        <taxon>Zoogloeaceae</taxon>
        <taxon>Uliginosibacterium</taxon>
    </lineage>
</organism>
<evidence type="ECO:0000256" key="11">
    <source>
        <dbReference type="ARBA" id="ARBA00023136"/>
    </source>
</evidence>
<feature type="transmembrane region" description="Helical" evidence="13">
    <location>
        <begin position="595"/>
        <end position="617"/>
    </location>
</feature>
<keyword evidence="9 13" id="KW-0812">Transmembrane</keyword>
<keyword evidence="5" id="KW-1003">Cell membrane</keyword>
<dbReference type="Gene3D" id="3.90.550.10">
    <property type="entry name" value="Spore Coat Polysaccharide Biosynthesis Protein SpsA, Chain A"/>
    <property type="match status" value="1"/>
</dbReference>
<evidence type="ECO:0000256" key="1">
    <source>
        <dbReference type="ARBA" id="ARBA00004429"/>
    </source>
</evidence>
<sequence>MEQRHTAPLESSAARLASHDVLRLLATDPSVPPVNRGSMIAHPWHGLTRGLLRMLGGYRTAPPPQHHASWQHAAHRRRIALVMLVASCTLAAGSLMAGALPFETSPILSGLQLALFSLLFSWVSAGFWSAIMGFVVTLRGDRHSLSARDLPRTPLESSARTAIVMPICNEHVATVFAGLRATCESLAATGALSLFDFYVLSDTRDEALQAEEYRAWLGLREALGDSGGASHGRVFYRVRKRPGKRKAGNLADFCRRWGRNYRYMLVLDADSVMSGESFINLVRLMETHPQAGIIQTAPRACGHQTLHARAQQFASRITGPLFTAGMQYWQLGESHYWGHNAILRVEPFMKHCALAPLPGKGPLSGEILSHDFVEAALMRRAGYEVWVVPDVEGSYEQVPPNLIAELERDRRWCQGNLLNARLVAEPGIAPVHRAMFLTGAMAYLSAPLWFAYLLTGTLYWLFGTPGVDFPDGAMPDVFAGLWLCTALMLMLPRALGVSVILLRGEQRLFGGAKKLCLSAMLEASLSILKAPIRMFAHTCFVLAALTGWRVDWLSPPREARAVSFREANNWFLGHTLLTLEWALLTLLANPMAIGWLLPVFVPLILAVPLTVATGNVAHGETVRRKGLLLTPEESSPPALLRAAWSHARRNAPPQPTPAPQHPTRITPEQLAVSAA</sequence>
<feature type="domain" description="Glycosyltransferase 2-like" evidence="14">
    <location>
        <begin position="265"/>
        <end position="492"/>
    </location>
</feature>
<name>A0ABU6JZW9_9RHOO</name>
<keyword evidence="16" id="KW-1185">Reference proteome</keyword>
<comment type="subcellular location">
    <subcellularLocation>
        <location evidence="1">Cell inner membrane</location>
        <topology evidence="1">Multi-pass membrane protein</topology>
    </subcellularLocation>
</comment>
<keyword evidence="8 15" id="KW-0808">Transferase</keyword>
<dbReference type="InterPro" id="IPR029044">
    <property type="entry name" value="Nucleotide-diphossugar_trans"/>
</dbReference>
<evidence type="ECO:0000256" key="4">
    <source>
        <dbReference type="ARBA" id="ARBA00020585"/>
    </source>
</evidence>
<evidence type="ECO:0000256" key="13">
    <source>
        <dbReference type="SAM" id="Phobius"/>
    </source>
</evidence>
<evidence type="ECO:0000256" key="12">
    <source>
        <dbReference type="SAM" id="MobiDB-lite"/>
    </source>
</evidence>
<evidence type="ECO:0000313" key="16">
    <source>
        <dbReference type="Proteomes" id="UP001331561"/>
    </source>
</evidence>